<gene>
    <name evidence="2" type="ORF">SeLEV6574_g07600</name>
</gene>
<dbReference type="EMBL" id="QEAM01000563">
    <property type="protein sequence ID" value="TPX38821.1"/>
    <property type="molecule type" value="Genomic_DNA"/>
</dbReference>
<dbReference type="AlphaFoldDB" id="A0A507CH55"/>
<protein>
    <recommendedName>
        <fullName evidence="4">Myb-like domain-containing protein</fullName>
    </recommendedName>
</protein>
<feature type="compositionally biased region" description="Gly residues" evidence="1">
    <location>
        <begin position="1"/>
        <end position="10"/>
    </location>
</feature>
<feature type="region of interest" description="Disordered" evidence="1">
    <location>
        <begin position="1"/>
        <end position="49"/>
    </location>
</feature>
<feature type="region of interest" description="Disordered" evidence="1">
    <location>
        <begin position="181"/>
        <end position="225"/>
    </location>
</feature>
<comment type="caution">
    <text evidence="2">The sequence shown here is derived from an EMBL/GenBank/DDBJ whole genome shotgun (WGS) entry which is preliminary data.</text>
</comment>
<dbReference type="OrthoDB" id="3366990at2759"/>
<evidence type="ECO:0000256" key="1">
    <source>
        <dbReference type="SAM" id="MobiDB-lite"/>
    </source>
</evidence>
<organism evidence="2 3">
    <name type="scientific">Synchytrium endobioticum</name>
    <dbReference type="NCBI Taxonomy" id="286115"/>
    <lineage>
        <taxon>Eukaryota</taxon>
        <taxon>Fungi</taxon>
        <taxon>Fungi incertae sedis</taxon>
        <taxon>Chytridiomycota</taxon>
        <taxon>Chytridiomycota incertae sedis</taxon>
        <taxon>Chytridiomycetes</taxon>
        <taxon>Synchytriales</taxon>
        <taxon>Synchytriaceae</taxon>
        <taxon>Synchytrium</taxon>
    </lineage>
</organism>
<accession>A0A507CH55</accession>
<name>A0A507CH55_9FUNG</name>
<reference evidence="2 3" key="1">
    <citation type="journal article" date="2019" name="Sci. Rep.">
        <title>Comparative genomics of chytrid fungi reveal insights into the obligate biotrophic and pathogenic lifestyle of Synchytrium endobioticum.</title>
        <authorList>
            <person name="van de Vossenberg B.T.L.H."/>
            <person name="Warris S."/>
            <person name="Nguyen H.D.T."/>
            <person name="van Gent-Pelzer M.P.E."/>
            <person name="Joly D.L."/>
            <person name="van de Geest H.C."/>
            <person name="Bonants P.J.M."/>
            <person name="Smith D.S."/>
            <person name="Levesque C.A."/>
            <person name="van der Lee T.A.J."/>
        </authorList>
    </citation>
    <scope>NUCLEOTIDE SEQUENCE [LARGE SCALE GENOMIC DNA]</scope>
    <source>
        <strain evidence="2 3">LEV6574</strain>
    </source>
</reference>
<evidence type="ECO:0000313" key="3">
    <source>
        <dbReference type="Proteomes" id="UP000320475"/>
    </source>
</evidence>
<proteinExistence type="predicted"/>
<dbReference type="Proteomes" id="UP000320475">
    <property type="component" value="Unassembled WGS sequence"/>
</dbReference>
<sequence>MPPKKGGSGSSRGVRNKKKRDDSDDESEEIPYDDESPPLSDEPLEEDADMDGFIGVMDLLEEQEGQDMETYGHAIVVKRTPAKKARTGLNASPSRGTPASTTNLPGGLTPAQQQQQLNDLYRSIPAARWQQIAQTIAKIKGGGIQLAPTADVLVPLMKELHSKGQLPFPLPVPGAPIFPAGTMPSPFKHDHSGGSGLGKGTPSGLSRGLGSSKDDSAPPLAPVKDESTGLASAALAASLGVRQSLRARKVKRDYNEDSYIDTLLMGEEQRLAVGRASIAGTPAPQSAGEQNSQMVQNDIDEWPLPTRAWPRTKKTAIRTPIPEIQWVLPNPPMLAFGPDYNYNNPTQSTYTFQHALAGGASLGQMNAMGLGLGGVNMMYTGSDDTMDGDFDPSSRRRYMARAGRATTVDMSLAALRVQKKPRIKWTDDEVGALEDGMRQHGTRWSAIEALHGRNGTGRLGQRDQVQLKDKARVEKARRIKLGLSLGPFERASN</sequence>
<dbReference type="Gene3D" id="1.10.10.60">
    <property type="entry name" value="Homeodomain-like"/>
    <property type="match status" value="1"/>
</dbReference>
<feature type="compositionally biased region" description="Acidic residues" evidence="1">
    <location>
        <begin position="23"/>
        <end position="49"/>
    </location>
</feature>
<evidence type="ECO:0000313" key="2">
    <source>
        <dbReference type="EMBL" id="TPX38821.1"/>
    </source>
</evidence>
<evidence type="ECO:0008006" key="4">
    <source>
        <dbReference type="Google" id="ProtNLM"/>
    </source>
</evidence>
<dbReference type="CDD" id="cd11660">
    <property type="entry name" value="SANT_TRF"/>
    <property type="match status" value="1"/>
</dbReference>